<dbReference type="GO" id="GO:0045165">
    <property type="term" value="P:cell fate commitment"/>
    <property type="evidence" value="ECO:0007669"/>
    <property type="project" value="TreeGrafter"/>
</dbReference>
<dbReference type="InterPro" id="IPR051356">
    <property type="entry name" value="SOX/SOX-like_TF"/>
</dbReference>
<keyword evidence="2 5" id="KW-0238">DNA-binding</keyword>
<evidence type="ECO:0000313" key="8">
    <source>
        <dbReference type="Proteomes" id="UP000095284"/>
    </source>
</evidence>
<feature type="region of interest" description="Disordered" evidence="6">
    <location>
        <begin position="447"/>
        <end position="481"/>
    </location>
</feature>
<dbReference type="GO" id="GO:0000981">
    <property type="term" value="F:DNA-binding transcription factor activity, RNA polymerase II-specific"/>
    <property type="evidence" value="ECO:0007669"/>
    <property type="project" value="TreeGrafter"/>
</dbReference>
<dbReference type="InterPro" id="IPR009071">
    <property type="entry name" value="HMG_box_dom"/>
</dbReference>
<dbReference type="PANTHER" id="PTHR45789">
    <property type="entry name" value="FI18025P1"/>
    <property type="match status" value="1"/>
</dbReference>
<keyword evidence="4 5" id="KW-0539">Nucleus</keyword>
<name>A0A1I7SSU1_BURXY</name>
<dbReference type="SUPFAM" id="SSF47095">
    <property type="entry name" value="HMG-box"/>
    <property type="match status" value="1"/>
</dbReference>
<dbReference type="WBParaSite" id="BXY_1610900.1">
    <property type="protein sequence ID" value="BXY_1610900.1"/>
    <property type="gene ID" value="BXY_1610900"/>
</dbReference>
<sequence>MSSRRKATPVRLVNHFPEEGALSPYCARLPPSSQEWTESGGEEERGGEGAVRLLSEPTSSKEYPEMESTDHLMTKSSDDVIGINVNFEDVQQDPPDEFTSPVETIKSTKSSESQHTSTSNESNEIPDILAQEQDYCTVIIDGSALKNALENVESQSGKAHLIDNIIEQLKSVKEIVLGEPRVVEEIEEDTMDKSTEDKESSHDNSSDYNTSRNDVTQQNMKMEITEQSQQEKWMNMISALGANNPALNFFFPSFQSVKPHDLESHSNVLENSFLSYYRNKAVNNNNEASKFNEIPLNLSTLSDHADTTTSTSPSSFINRFHPTQSPTSSGKSTPRTDSGSNMNNVVRVSAPKSPNHIKRPMNAFMVWARDERRKILKACPDMHNSNISKILGSRWKAMSNAEKQPYYEEQSRLSKLHMEQHPDYRYRPRPKRTCMVDGKKVRITDYKNLLKTKPPNSNGASSPSPSVSSSRSNPSLSLPTSTSDLLAPFSGSSSFLGVNNWFPGAMTAENGQPGGISTPTMPPGENRQAPTLPLEFNGITNAALLVGLANHHHQQFQRNHAQMLHSSE</sequence>
<feature type="DNA-binding region" description="HMG box" evidence="5">
    <location>
        <begin position="357"/>
        <end position="425"/>
    </location>
</feature>
<dbReference type="CDD" id="cd22042">
    <property type="entry name" value="HMG-box_EGL13-like"/>
    <property type="match status" value="1"/>
</dbReference>
<evidence type="ECO:0000256" key="3">
    <source>
        <dbReference type="ARBA" id="ARBA00023163"/>
    </source>
</evidence>
<dbReference type="InterPro" id="IPR036910">
    <property type="entry name" value="HMG_box_dom_sf"/>
</dbReference>
<keyword evidence="3" id="KW-0804">Transcription</keyword>
<dbReference type="PROSITE" id="PS50118">
    <property type="entry name" value="HMG_BOX_2"/>
    <property type="match status" value="1"/>
</dbReference>
<feature type="compositionally biased region" description="Basic and acidic residues" evidence="6">
    <location>
        <begin position="191"/>
        <end position="205"/>
    </location>
</feature>
<evidence type="ECO:0000256" key="4">
    <source>
        <dbReference type="ARBA" id="ARBA00023242"/>
    </source>
</evidence>
<protein>
    <submittedName>
        <fullName evidence="9">HMG box domain-containing protein</fullName>
    </submittedName>
</protein>
<feature type="region of interest" description="Disordered" evidence="6">
    <location>
        <begin position="89"/>
        <end position="126"/>
    </location>
</feature>
<reference evidence="9" key="1">
    <citation type="submission" date="2016-11" db="UniProtKB">
        <authorList>
            <consortium name="WormBaseParasite"/>
        </authorList>
    </citation>
    <scope>IDENTIFICATION</scope>
</reference>
<dbReference type="PANTHER" id="PTHR45789:SF2">
    <property type="entry name" value="FI18025P1"/>
    <property type="match status" value="1"/>
</dbReference>
<proteinExistence type="predicted"/>
<evidence type="ECO:0000259" key="7">
    <source>
        <dbReference type="PROSITE" id="PS50118"/>
    </source>
</evidence>
<feature type="region of interest" description="Disordered" evidence="6">
    <location>
        <begin position="184"/>
        <end position="218"/>
    </location>
</feature>
<dbReference type="AlphaFoldDB" id="A0A1I7SSU1"/>
<keyword evidence="1" id="KW-0805">Transcription regulation</keyword>
<evidence type="ECO:0000256" key="5">
    <source>
        <dbReference type="PROSITE-ProRule" id="PRU00267"/>
    </source>
</evidence>
<evidence type="ECO:0000256" key="6">
    <source>
        <dbReference type="SAM" id="MobiDB-lite"/>
    </source>
</evidence>
<organism evidence="8 9">
    <name type="scientific">Bursaphelenchus xylophilus</name>
    <name type="common">Pinewood nematode worm</name>
    <name type="synonym">Aphelenchoides xylophilus</name>
    <dbReference type="NCBI Taxonomy" id="6326"/>
    <lineage>
        <taxon>Eukaryota</taxon>
        <taxon>Metazoa</taxon>
        <taxon>Ecdysozoa</taxon>
        <taxon>Nematoda</taxon>
        <taxon>Chromadorea</taxon>
        <taxon>Rhabditida</taxon>
        <taxon>Tylenchina</taxon>
        <taxon>Tylenchomorpha</taxon>
        <taxon>Aphelenchoidea</taxon>
        <taxon>Aphelenchoididae</taxon>
        <taxon>Bursaphelenchus</taxon>
    </lineage>
</organism>
<feature type="compositionally biased region" description="Polar residues" evidence="6">
    <location>
        <begin position="206"/>
        <end position="218"/>
    </location>
</feature>
<feature type="compositionally biased region" description="Low complexity" evidence="6">
    <location>
        <begin position="454"/>
        <end position="481"/>
    </location>
</feature>
<evidence type="ECO:0000313" key="9">
    <source>
        <dbReference type="WBParaSite" id="BXY_1610900.1"/>
    </source>
</evidence>
<dbReference type="GO" id="GO:0005634">
    <property type="term" value="C:nucleus"/>
    <property type="evidence" value="ECO:0007669"/>
    <property type="project" value="UniProtKB-UniRule"/>
</dbReference>
<feature type="region of interest" description="Disordered" evidence="6">
    <location>
        <begin position="303"/>
        <end position="343"/>
    </location>
</feature>
<feature type="domain" description="HMG box" evidence="7">
    <location>
        <begin position="357"/>
        <end position="425"/>
    </location>
</feature>
<dbReference type="eggNOG" id="KOG0528">
    <property type="taxonomic scope" value="Eukaryota"/>
</dbReference>
<dbReference type="Gene3D" id="1.10.30.10">
    <property type="entry name" value="High mobility group box domain"/>
    <property type="match status" value="1"/>
</dbReference>
<feature type="region of interest" description="Disordered" evidence="6">
    <location>
        <begin position="22"/>
        <end position="70"/>
    </location>
</feature>
<feature type="compositionally biased region" description="Polar residues" evidence="6">
    <location>
        <begin position="101"/>
        <end position="123"/>
    </location>
</feature>
<dbReference type="FunFam" id="1.10.30.10:FF:000003">
    <property type="entry name" value="Putative transcription factor SOX-6"/>
    <property type="match status" value="1"/>
</dbReference>
<accession>A0A1I7SSU1</accession>
<evidence type="ECO:0000256" key="1">
    <source>
        <dbReference type="ARBA" id="ARBA00023015"/>
    </source>
</evidence>
<dbReference type="GO" id="GO:0000978">
    <property type="term" value="F:RNA polymerase II cis-regulatory region sequence-specific DNA binding"/>
    <property type="evidence" value="ECO:0007669"/>
    <property type="project" value="TreeGrafter"/>
</dbReference>
<evidence type="ECO:0000256" key="2">
    <source>
        <dbReference type="ARBA" id="ARBA00023125"/>
    </source>
</evidence>
<dbReference type="Proteomes" id="UP000095284">
    <property type="component" value="Unplaced"/>
</dbReference>
<dbReference type="Pfam" id="PF00505">
    <property type="entry name" value="HMG_box"/>
    <property type="match status" value="1"/>
</dbReference>
<dbReference type="SMART" id="SM00398">
    <property type="entry name" value="HMG"/>
    <property type="match status" value="1"/>
</dbReference>